<dbReference type="PANTHER" id="PTHR43206">
    <property type="entry name" value="AMINOTRANSFERASE"/>
    <property type="match status" value="1"/>
</dbReference>
<proteinExistence type="inferred from homology"/>
<dbReference type="AlphaFoldDB" id="A0A0T5XD67"/>
<dbReference type="PANTHER" id="PTHR43206:SF2">
    <property type="entry name" value="4-AMINOBUTYRATE AMINOTRANSFERASE GABT"/>
    <property type="match status" value="1"/>
</dbReference>
<evidence type="ECO:0000256" key="1">
    <source>
        <dbReference type="ARBA" id="ARBA00001933"/>
    </source>
</evidence>
<dbReference type="RefSeq" id="WP_057940825.1">
    <property type="nucleotide sequence ID" value="NZ_ACJX03000001.1"/>
</dbReference>
<comment type="caution">
    <text evidence="10">The sequence shown here is derived from an EMBL/GenBank/DDBJ whole genome shotgun (WGS) entry which is preliminary data.</text>
</comment>
<evidence type="ECO:0000256" key="9">
    <source>
        <dbReference type="RuleBase" id="RU003560"/>
    </source>
</evidence>
<dbReference type="InterPro" id="IPR015421">
    <property type="entry name" value="PyrdxlP-dep_Trfase_major"/>
</dbReference>
<dbReference type="Gene3D" id="3.40.640.10">
    <property type="entry name" value="Type I PLP-dependent aspartate aminotransferase-like (Major domain)"/>
    <property type="match status" value="1"/>
</dbReference>
<dbReference type="GO" id="GO:0030170">
    <property type="term" value="F:pyridoxal phosphate binding"/>
    <property type="evidence" value="ECO:0007669"/>
    <property type="project" value="InterPro"/>
</dbReference>
<keyword evidence="4" id="KW-0032">Aminotransferase</keyword>
<keyword evidence="6 9" id="KW-0663">Pyridoxal phosphate</keyword>
<evidence type="ECO:0000256" key="7">
    <source>
        <dbReference type="ARBA" id="ARBA00030921"/>
    </source>
</evidence>
<keyword evidence="5" id="KW-0808">Transferase</keyword>
<dbReference type="NCBIfam" id="TIGR03251">
    <property type="entry name" value="LAT_fam"/>
    <property type="match status" value="1"/>
</dbReference>
<evidence type="ECO:0000313" key="10">
    <source>
        <dbReference type="EMBL" id="KRT35854.1"/>
    </source>
</evidence>
<dbReference type="InterPro" id="IPR005814">
    <property type="entry name" value="Aminotrans_3"/>
</dbReference>
<dbReference type="InterPro" id="IPR015422">
    <property type="entry name" value="PyrdxlP-dep_Trfase_small"/>
</dbReference>
<dbReference type="CDD" id="cd00610">
    <property type="entry name" value="OAT_like"/>
    <property type="match status" value="1"/>
</dbReference>
<accession>A0A0T5XD67</accession>
<keyword evidence="11" id="KW-1185">Reference proteome</keyword>
<dbReference type="GO" id="GO:0045484">
    <property type="term" value="F:L-lysine 6-transaminase activity"/>
    <property type="evidence" value="ECO:0007669"/>
    <property type="project" value="UniProtKB-EC"/>
</dbReference>
<dbReference type="EMBL" id="ACJX03000001">
    <property type="protein sequence ID" value="KRT35854.1"/>
    <property type="molecule type" value="Genomic_DNA"/>
</dbReference>
<evidence type="ECO:0000256" key="3">
    <source>
        <dbReference type="ARBA" id="ARBA00013071"/>
    </source>
</evidence>
<evidence type="ECO:0000313" key="11">
    <source>
        <dbReference type="Proteomes" id="UP000005273"/>
    </source>
</evidence>
<dbReference type="PIRSF" id="PIRSF000521">
    <property type="entry name" value="Transaminase_4ab_Lys_Orn"/>
    <property type="match status" value="1"/>
</dbReference>
<dbReference type="PROSITE" id="PS00600">
    <property type="entry name" value="AA_TRANSFER_CLASS_3"/>
    <property type="match status" value="1"/>
</dbReference>
<evidence type="ECO:0000256" key="5">
    <source>
        <dbReference type="ARBA" id="ARBA00022679"/>
    </source>
</evidence>
<protein>
    <recommendedName>
        <fullName evidence="8">L-lysine-epsilon aminotransferase</fullName>
        <ecNumber evidence="3">2.6.1.36</ecNumber>
    </recommendedName>
    <alternativeName>
        <fullName evidence="7">Lysine 6-aminotransferase</fullName>
    </alternativeName>
</protein>
<dbReference type="GO" id="GO:0009450">
    <property type="term" value="P:gamma-aminobutyric acid catabolic process"/>
    <property type="evidence" value="ECO:0007669"/>
    <property type="project" value="TreeGrafter"/>
</dbReference>
<gene>
    <name evidence="10" type="ORF">HMPREF1705_03109</name>
</gene>
<evidence type="ECO:0000256" key="8">
    <source>
        <dbReference type="ARBA" id="ARBA00050040"/>
    </source>
</evidence>
<dbReference type="EC" id="2.6.1.36" evidence="3"/>
<dbReference type="GO" id="GO:0017000">
    <property type="term" value="P:antibiotic biosynthetic process"/>
    <property type="evidence" value="ECO:0007669"/>
    <property type="project" value="InterPro"/>
</dbReference>
<dbReference type="Gene3D" id="3.90.1150.10">
    <property type="entry name" value="Aspartate Aminotransferase, domain 1"/>
    <property type="match status" value="1"/>
</dbReference>
<dbReference type="Pfam" id="PF00202">
    <property type="entry name" value="Aminotran_3"/>
    <property type="match status" value="1"/>
</dbReference>
<dbReference type="Proteomes" id="UP000005273">
    <property type="component" value="Unassembled WGS sequence"/>
</dbReference>
<organism evidence="10 11">
    <name type="scientific">Acetomicrobium hydrogeniformans ATCC BAA-1850</name>
    <dbReference type="NCBI Taxonomy" id="592015"/>
    <lineage>
        <taxon>Bacteria</taxon>
        <taxon>Thermotogati</taxon>
        <taxon>Synergistota</taxon>
        <taxon>Synergistia</taxon>
        <taxon>Synergistales</taxon>
        <taxon>Acetomicrobiaceae</taxon>
        <taxon>Acetomicrobium</taxon>
    </lineage>
</organism>
<dbReference type="OrthoDB" id="9801834at2"/>
<dbReference type="InterPro" id="IPR017657">
    <property type="entry name" value="L-lysine_6-transaminase"/>
</dbReference>
<reference evidence="11" key="1">
    <citation type="submission" date="2012-09" db="EMBL/GenBank/DDBJ databases">
        <authorList>
            <person name="Weinstock G."/>
            <person name="Sodergren E."/>
            <person name="Clifton S."/>
            <person name="Fulton L."/>
            <person name="Fulton B."/>
            <person name="Courtney L."/>
            <person name="Fronick C."/>
            <person name="Harrison M."/>
            <person name="Strong C."/>
            <person name="Farmer C."/>
            <person name="Delehaunty K."/>
            <person name="Markovic C."/>
            <person name="Hall O."/>
            <person name="Minx P."/>
            <person name="Tomlinson C."/>
            <person name="Mitreva M."/>
            <person name="Nelson J."/>
            <person name="Hou S."/>
            <person name="Wollam A."/>
            <person name="Pepin K.H."/>
            <person name="Johnson M."/>
            <person name="Bhonagiri V."/>
            <person name="Nash W.E."/>
            <person name="Suruliraj S."/>
            <person name="Warren W."/>
            <person name="Chinwalla A."/>
            <person name="Mardis E.R."/>
            <person name="Wilson R.K."/>
        </authorList>
    </citation>
    <scope>NUCLEOTIDE SEQUENCE [LARGE SCALE GENOMIC DNA]</scope>
    <source>
        <strain evidence="11">OS1</strain>
    </source>
</reference>
<comment type="similarity">
    <text evidence="2 9">Belongs to the class-III pyridoxal-phosphate-dependent aminotransferase family.</text>
</comment>
<dbReference type="STRING" id="592015.HMPREF1705_03109"/>
<comment type="cofactor">
    <cofactor evidence="1">
        <name>pyridoxal 5'-phosphate</name>
        <dbReference type="ChEBI" id="CHEBI:597326"/>
    </cofactor>
</comment>
<dbReference type="InterPro" id="IPR015424">
    <property type="entry name" value="PyrdxlP-dep_Trfase"/>
</dbReference>
<evidence type="ECO:0000256" key="2">
    <source>
        <dbReference type="ARBA" id="ARBA00008954"/>
    </source>
</evidence>
<dbReference type="SUPFAM" id="SSF53383">
    <property type="entry name" value="PLP-dependent transferases"/>
    <property type="match status" value="1"/>
</dbReference>
<name>A0A0T5XD67_9BACT</name>
<dbReference type="InterPro" id="IPR049704">
    <property type="entry name" value="Aminotrans_3_PPA_site"/>
</dbReference>
<dbReference type="eggNOG" id="COG0160">
    <property type="taxonomic scope" value="Bacteria"/>
</dbReference>
<sequence length="455" mass="51984">MANVKWSVTPEEVFPTLERWMLRDGFDIVVDMEKSQGSWIVDARTGEKWLDFYTFFASAPFGMNHPKLTTDEFKEKIFRAAINKVANSDIYTVEMAEFVKTFSEVALPKGFNHLFFIDYGTLAIENALKVAMDWKVRKLLAQGKITKGAAMDGKKGTKVIHFREAFHGRSGYTLSLTNTADPNKHQYFAKYDWPRVLNPKIIWPLEEHIDAVRWEEEVSESQILKHLWDDPDAYCAIILETIQGEGGDNHFRTEFFKKLRKICDEYDLMLILDEVQCGMGITGKMWAFEHHDITPDIVAFGKKSQVCGIMVGPKVDEVPENCFTVSSRINSTWGGNVCDMVRSTRYLEIYRDDNVLHYVENIAGPQLFNGLKALGEEFPKLLSNIRGKGLMCAFDLPCADIRSKFLKKMQEKHVLILPCGTRSVRFRPALNITPEEIDRGLSLAKEALAELNKEV</sequence>
<evidence type="ECO:0000256" key="6">
    <source>
        <dbReference type="ARBA" id="ARBA00022898"/>
    </source>
</evidence>
<evidence type="ECO:0000256" key="4">
    <source>
        <dbReference type="ARBA" id="ARBA00022576"/>
    </source>
</evidence>